<feature type="non-terminal residue" evidence="1">
    <location>
        <position position="1"/>
    </location>
</feature>
<reference evidence="1" key="1">
    <citation type="submission" date="2022-03" db="EMBL/GenBank/DDBJ databases">
        <authorList>
            <person name="Martin H S."/>
        </authorList>
    </citation>
    <scope>NUCLEOTIDE SEQUENCE</scope>
</reference>
<organism evidence="1 2">
    <name type="scientific">Iphiclides podalirius</name>
    <name type="common">scarce swallowtail</name>
    <dbReference type="NCBI Taxonomy" id="110791"/>
    <lineage>
        <taxon>Eukaryota</taxon>
        <taxon>Metazoa</taxon>
        <taxon>Ecdysozoa</taxon>
        <taxon>Arthropoda</taxon>
        <taxon>Hexapoda</taxon>
        <taxon>Insecta</taxon>
        <taxon>Pterygota</taxon>
        <taxon>Neoptera</taxon>
        <taxon>Endopterygota</taxon>
        <taxon>Lepidoptera</taxon>
        <taxon>Glossata</taxon>
        <taxon>Ditrysia</taxon>
        <taxon>Papilionoidea</taxon>
        <taxon>Papilionidae</taxon>
        <taxon>Papilioninae</taxon>
        <taxon>Iphiclides</taxon>
    </lineage>
</organism>
<gene>
    <name evidence="1" type="ORF">IPOD504_LOCUS14360</name>
</gene>
<accession>A0ABN8IYS8</accession>
<dbReference type="EMBL" id="OW152817">
    <property type="protein sequence ID" value="CAH2068482.1"/>
    <property type="molecule type" value="Genomic_DNA"/>
</dbReference>
<evidence type="ECO:0000313" key="1">
    <source>
        <dbReference type="EMBL" id="CAH2068482.1"/>
    </source>
</evidence>
<proteinExistence type="predicted"/>
<evidence type="ECO:0000313" key="2">
    <source>
        <dbReference type="Proteomes" id="UP000837857"/>
    </source>
</evidence>
<protein>
    <recommendedName>
        <fullName evidence="3">Secreted protein</fullName>
    </recommendedName>
</protein>
<sequence length="109" mass="11666">MLCRRVRLISMAYTDAIWSSVALSPVKAWFGLAGVSGKLQCSALGALLKIRSIRCNDSAGKPAKVTVTSIKDGGVFFTISFRSGRLVGCVVRVCTRPGVTRVGVREHPV</sequence>
<dbReference type="Proteomes" id="UP000837857">
    <property type="component" value="Chromosome 5"/>
</dbReference>
<evidence type="ECO:0008006" key="3">
    <source>
        <dbReference type="Google" id="ProtNLM"/>
    </source>
</evidence>
<keyword evidence="2" id="KW-1185">Reference proteome</keyword>
<name>A0ABN8IYS8_9NEOP</name>